<dbReference type="RefSeq" id="WP_184295642.1">
    <property type="nucleotide sequence ID" value="NZ_JACHLP010000001.1"/>
</dbReference>
<reference evidence="2 3" key="1">
    <citation type="submission" date="2020-08" db="EMBL/GenBank/DDBJ databases">
        <title>Functional genomics of gut bacteria from endangered species of beetles.</title>
        <authorList>
            <person name="Carlos-Shanley C."/>
        </authorList>
    </citation>
    <scope>NUCLEOTIDE SEQUENCE [LARGE SCALE GENOMIC DNA]</scope>
    <source>
        <strain evidence="2 3">S00239</strain>
    </source>
</reference>
<evidence type="ECO:0000313" key="2">
    <source>
        <dbReference type="EMBL" id="MBB4841886.1"/>
    </source>
</evidence>
<feature type="transmembrane region" description="Helical" evidence="1">
    <location>
        <begin position="18"/>
        <end position="41"/>
    </location>
</feature>
<keyword evidence="1" id="KW-0472">Membrane</keyword>
<evidence type="ECO:0008006" key="4">
    <source>
        <dbReference type="Google" id="ProtNLM"/>
    </source>
</evidence>
<dbReference type="Proteomes" id="UP000562027">
    <property type="component" value="Unassembled WGS sequence"/>
</dbReference>
<name>A0A840L1W3_9BURK</name>
<dbReference type="AlphaFoldDB" id="A0A840L1W3"/>
<proteinExistence type="predicted"/>
<evidence type="ECO:0000256" key="1">
    <source>
        <dbReference type="SAM" id="Phobius"/>
    </source>
</evidence>
<gene>
    <name evidence="2" type="ORF">HNP55_000381</name>
</gene>
<sequence>MSQQETSKSSGPWWREKFMWLVVGGPSLVVVASFVTLALALHFPDPVLEERVPEASGVAANAKLPTALAPAQKARNHAATGSH</sequence>
<dbReference type="EMBL" id="JACHLP010000001">
    <property type="protein sequence ID" value="MBB4841886.1"/>
    <property type="molecule type" value="Genomic_DNA"/>
</dbReference>
<accession>A0A840L1W3</accession>
<keyword evidence="3" id="KW-1185">Reference proteome</keyword>
<keyword evidence="1" id="KW-1133">Transmembrane helix</keyword>
<protein>
    <recommendedName>
        <fullName evidence="4">Nitrogen fixation protein FixH</fullName>
    </recommendedName>
</protein>
<comment type="caution">
    <text evidence="2">The sequence shown here is derived from an EMBL/GenBank/DDBJ whole genome shotgun (WGS) entry which is preliminary data.</text>
</comment>
<organism evidence="2 3">
    <name type="scientific">Roseateles oligotrophus</name>
    <dbReference type="NCBI Taxonomy" id="1769250"/>
    <lineage>
        <taxon>Bacteria</taxon>
        <taxon>Pseudomonadati</taxon>
        <taxon>Pseudomonadota</taxon>
        <taxon>Betaproteobacteria</taxon>
        <taxon>Burkholderiales</taxon>
        <taxon>Sphaerotilaceae</taxon>
        <taxon>Roseateles</taxon>
    </lineage>
</organism>
<evidence type="ECO:0000313" key="3">
    <source>
        <dbReference type="Proteomes" id="UP000562027"/>
    </source>
</evidence>
<keyword evidence="1" id="KW-0812">Transmembrane</keyword>